<protein>
    <recommendedName>
        <fullName evidence="4">peptidylprolyl isomerase</fullName>
        <ecNumber evidence="4">5.2.1.8</ecNumber>
    </recommendedName>
</protein>
<dbReference type="InterPro" id="IPR011990">
    <property type="entry name" value="TPR-like_helical_dom_sf"/>
</dbReference>
<dbReference type="InterPro" id="IPR002130">
    <property type="entry name" value="Cyclophilin-type_PPIase_dom"/>
</dbReference>
<dbReference type="GO" id="GO:0016018">
    <property type="term" value="F:cyclosporin A binding"/>
    <property type="evidence" value="ECO:0007669"/>
    <property type="project" value="TreeGrafter"/>
</dbReference>
<feature type="repeat" description="TPR" evidence="10">
    <location>
        <begin position="301"/>
        <end position="334"/>
    </location>
</feature>
<comment type="caution">
    <text evidence="13">The sequence shown here is derived from an EMBL/GenBank/DDBJ whole genome shotgun (WGS) entry which is preliminary data.</text>
</comment>
<dbReference type="Pfam" id="PF13181">
    <property type="entry name" value="TPR_8"/>
    <property type="match status" value="1"/>
</dbReference>
<gene>
    <name evidence="13" type="ORF">LCOR_05866.1</name>
</gene>
<name>A0A068RXC4_9FUNG</name>
<organism evidence="13 14">
    <name type="scientific">Lichtheimia corymbifera JMRC:FSU:9682</name>
    <dbReference type="NCBI Taxonomy" id="1263082"/>
    <lineage>
        <taxon>Eukaryota</taxon>
        <taxon>Fungi</taxon>
        <taxon>Fungi incertae sedis</taxon>
        <taxon>Mucoromycota</taxon>
        <taxon>Mucoromycotina</taxon>
        <taxon>Mucoromycetes</taxon>
        <taxon>Mucorales</taxon>
        <taxon>Lichtheimiaceae</taxon>
        <taxon>Lichtheimia</taxon>
    </lineage>
</organism>
<dbReference type="InterPro" id="IPR019734">
    <property type="entry name" value="TPR_rpt"/>
</dbReference>
<dbReference type="CDD" id="cd01926">
    <property type="entry name" value="cyclophilin_ABH_like"/>
    <property type="match status" value="1"/>
</dbReference>
<evidence type="ECO:0000256" key="1">
    <source>
        <dbReference type="ARBA" id="ARBA00000971"/>
    </source>
</evidence>
<dbReference type="GO" id="GO:0005737">
    <property type="term" value="C:cytoplasm"/>
    <property type="evidence" value="ECO:0007669"/>
    <property type="project" value="UniProtKB-SubCell"/>
</dbReference>
<dbReference type="Gene3D" id="2.40.100.10">
    <property type="entry name" value="Cyclophilin-like"/>
    <property type="match status" value="1"/>
</dbReference>
<dbReference type="SMART" id="SM00028">
    <property type="entry name" value="TPR"/>
    <property type="match status" value="3"/>
</dbReference>
<dbReference type="PANTHER" id="PTHR11071">
    <property type="entry name" value="PEPTIDYL-PROLYL CIS-TRANS ISOMERASE"/>
    <property type="match status" value="1"/>
</dbReference>
<dbReference type="FunFam" id="2.40.100.10:FF:000009">
    <property type="entry name" value="Peptidyl-prolyl cis-trans isomerase D"/>
    <property type="match status" value="1"/>
</dbReference>
<feature type="compositionally biased region" description="Basic residues" evidence="11">
    <location>
        <begin position="345"/>
        <end position="354"/>
    </location>
</feature>
<dbReference type="OrthoDB" id="407558at2759"/>
<dbReference type="SUPFAM" id="SSF50891">
    <property type="entry name" value="Cyclophilin-like"/>
    <property type="match status" value="1"/>
</dbReference>
<sequence length="364" mass="40218">MSNPRVFFDITIGGKPAGRIVFELFKDVTPKTAENFRALCTGEKGVGQAGKPLHFKGSIFHRVIKNFMCQGGDFTNGNGTGGESIYGEKFEDENFELKHEKPFLLSMANAGPGTNGSQFFITTVPTPHLDGKHVVFGKVLKGKGIVRQIENQETTSDRPNQDVVIADCGEIPEGADDGVPAPTDGDAYEEYPEDYEGPKEDNDLVQIATQLKAIGNDYFKKGDYGNASAKYDKAIRYLNEKPMFDEEDTEDFRKNYSAVKVPCLLNRAMCALKLGENKEAIKATTTVIDYDAKYLKDTDVTKAYFRRGMAKLASKDEDGAILDLEKAAEKDPSDAAIKRELTNAKQKKAQRKQKEKAAFAKMFG</sequence>
<dbReference type="GO" id="GO:0042026">
    <property type="term" value="P:protein refolding"/>
    <property type="evidence" value="ECO:0007669"/>
    <property type="project" value="UniProtKB-ARBA"/>
</dbReference>
<keyword evidence="8" id="KW-0697">Rotamase</keyword>
<reference evidence="13" key="1">
    <citation type="submission" date="2013-08" db="EMBL/GenBank/DDBJ databases">
        <title>Gene expansion shapes genome architecture in the human pathogen Lichtheimia corymbifera: an evolutionary genomics analysis in the ancient terrestrial Mucorales (Mucoromycotina).</title>
        <authorList>
            <person name="Schwartze V.U."/>
            <person name="Winter S."/>
            <person name="Shelest E."/>
            <person name="Marcet-Houben M."/>
            <person name="Horn F."/>
            <person name="Wehner S."/>
            <person name="Hoffmann K."/>
            <person name="Riege K."/>
            <person name="Sammeth M."/>
            <person name="Nowrousian M."/>
            <person name="Valiante V."/>
            <person name="Linde J."/>
            <person name="Jacobsen I.D."/>
            <person name="Marz M."/>
            <person name="Brakhage A.A."/>
            <person name="Gabaldon T."/>
            <person name="Bocker S."/>
            <person name="Voigt K."/>
        </authorList>
    </citation>
    <scope>NUCLEOTIDE SEQUENCE [LARGE SCALE GENOMIC DNA]</scope>
    <source>
        <strain evidence="13">FSU 9682</strain>
    </source>
</reference>
<evidence type="ECO:0000256" key="8">
    <source>
        <dbReference type="ARBA" id="ARBA00023110"/>
    </source>
</evidence>
<evidence type="ECO:0000313" key="13">
    <source>
        <dbReference type="EMBL" id="CDH54639.1"/>
    </source>
</evidence>
<dbReference type="PRINTS" id="PR00153">
    <property type="entry name" value="CSAPPISMRASE"/>
</dbReference>
<keyword evidence="14" id="KW-1185">Reference proteome</keyword>
<proteinExistence type="inferred from homology"/>
<keyword evidence="5" id="KW-0963">Cytoplasm</keyword>
<evidence type="ECO:0000256" key="4">
    <source>
        <dbReference type="ARBA" id="ARBA00013194"/>
    </source>
</evidence>
<evidence type="ECO:0000259" key="12">
    <source>
        <dbReference type="PROSITE" id="PS50072"/>
    </source>
</evidence>
<evidence type="ECO:0000256" key="2">
    <source>
        <dbReference type="ARBA" id="ARBA00004496"/>
    </source>
</evidence>
<dbReference type="SUPFAM" id="SSF48452">
    <property type="entry name" value="TPR-like"/>
    <property type="match status" value="1"/>
</dbReference>
<keyword evidence="9 13" id="KW-0413">Isomerase</keyword>
<evidence type="ECO:0000256" key="7">
    <source>
        <dbReference type="ARBA" id="ARBA00022803"/>
    </source>
</evidence>
<dbReference type="EC" id="5.2.1.8" evidence="4"/>
<evidence type="ECO:0000256" key="9">
    <source>
        <dbReference type="ARBA" id="ARBA00023235"/>
    </source>
</evidence>
<evidence type="ECO:0000313" key="14">
    <source>
        <dbReference type="Proteomes" id="UP000027586"/>
    </source>
</evidence>
<evidence type="ECO:0000256" key="6">
    <source>
        <dbReference type="ARBA" id="ARBA00022737"/>
    </source>
</evidence>
<dbReference type="EMBL" id="CBTN010000024">
    <property type="protein sequence ID" value="CDH54639.1"/>
    <property type="molecule type" value="Genomic_DNA"/>
</dbReference>
<dbReference type="AlphaFoldDB" id="A0A068RXC4"/>
<keyword evidence="6" id="KW-0677">Repeat</keyword>
<evidence type="ECO:0000256" key="11">
    <source>
        <dbReference type="SAM" id="MobiDB-lite"/>
    </source>
</evidence>
<dbReference type="InterPro" id="IPR020892">
    <property type="entry name" value="Cyclophilin-type_PPIase_CS"/>
</dbReference>
<dbReference type="Pfam" id="PF00160">
    <property type="entry name" value="Pro_isomerase"/>
    <property type="match status" value="1"/>
</dbReference>
<feature type="region of interest" description="Disordered" evidence="11">
    <location>
        <begin position="343"/>
        <end position="364"/>
    </location>
</feature>
<comment type="catalytic activity">
    <reaction evidence="1">
        <text>[protein]-peptidylproline (omega=180) = [protein]-peptidylproline (omega=0)</text>
        <dbReference type="Rhea" id="RHEA:16237"/>
        <dbReference type="Rhea" id="RHEA-COMP:10747"/>
        <dbReference type="Rhea" id="RHEA-COMP:10748"/>
        <dbReference type="ChEBI" id="CHEBI:83833"/>
        <dbReference type="ChEBI" id="CHEBI:83834"/>
        <dbReference type="EC" id="5.2.1.8"/>
    </reaction>
</comment>
<dbReference type="PROSITE" id="PS50072">
    <property type="entry name" value="CSA_PPIASE_2"/>
    <property type="match status" value="1"/>
</dbReference>
<dbReference type="PROSITE" id="PS50005">
    <property type="entry name" value="TPR"/>
    <property type="match status" value="1"/>
</dbReference>
<dbReference type="Proteomes" id="UP000027586">
    <property type="component" value="Unassembled WGS sequence"/>
</dbReference>
<evidence type="ECO:0000256" key="3">
    <source>
        <dbReference type="ARBA" id="ARBA00010898"/>
    </source>
</evidence>
<evidence type="ECO:0000256" key="10">
    <source>
        <dbReference type="PROSITE-ProRule" id="PRU00339"/>
    </source>
</evidence>
<dbReference type="STRING" id="1263082.A0A068RXC4"/>
<evidence type="ECO:0000256" key="5">
    <source>
        <dbReference type="ARBA" id="ARBA00022490"/>
    </source>
</evidence>
<dbReference type="InterPro" id="IPR029000">
    <property type="entry name" value="Cyclophilin-like_dom_sf"/>
</dbReference>
<dbReference type="PANTHER" id="PTHR11071:SF561">
    <property type="entry name" value="PEPTIDYL-PROLYL CIS-TRANS ISOMERASE D-RELATED"/>
    <property type="match status" value="1"/>
</dbReference>
<accession>A0A068RXC4</accession>
<feature type="domain" description="PPIase cyclophilin-type" evidence="12">
    <location>
        <begin position="7"/>
        <end position="170"/>
    </location>
</feature>
<keyword evidence="7 10" id="KW-0802">TPR repeat</keyword>
<comment type="similarity">
    <text evidence="3">Belongs to the cyclophilin-type PPIase family. PPIase D subfamily.</text>
</comment>
<dbReference type="Gene3D" id="1.25.40.10">
    <property type="entry name" value="Tetratricopeptide repeat domain"/>
    <property type="match status" value="1"/>
</dbReference>
<dbReference type="PROSITE" id="PS00170">
    <property type="entry name" value="CSA_PPIASE_1"/>
    <property type="match status" value="1"/>
</dbReference>
<dbReference type="GO" id="GO:0003755">
    <property type="term" value="F:peptidyl-prolyl cis-trans isomerase activity"/>
    <property type="evidence" value="ECO:0007669"/>
    <property type="project" value="UniProtKB-KW"/>
</dbReference>
<comment type="subcellular location">
    <subcellularLocation>
        <location evidence="2">Cytoplasm</location>
    </subcellularLocation>
</comment>
<dbReference type="FunFam" id="1.25.40.10:FF:000029">
    <property type="entry name" value="peptidyl-prolyl cis-trans isomerase D"/>
    <property type="match status" value="1"/>
</dbReference>
<dbReference type="VEuPathDB" id="FungiDB:LCOR_05866.1"/>